<feature type="compositionally biased region" description="Polar residues" evidence="1">
    <location>
        <begin position="26"/>
        <end position="40"/>
    </location>
</feature>
<dbReference type="EMBL" id="JAAQPF010000623">
    <property type="protein sequence ID" value="KAF5698881.1"/>
    <property type="molecule type" value="Genomic_DNA"/>
</dbReference>
<comment type="caution">
    <text evidence="2">The sequence shown here is derived from an EMBL/GenBank/DDBJ whole genome shotgun (WGS) entry which is preliminary data.</text>
</comment>
<name>A0A8H5XSN3_9HYPO</name>
<feature type="region of interest" description="Disordered" evidence="1">
    <location>
        <begin position="111"/>
        <end position="133"/>
    </location>
</feature>
<dbReference type="Proteomes" id="UP000532311">
    <property type="component" value="Unassembled WGS sequence"/>
</dbReference>
<keyword evidence="3" id="KW-1185">Reference proteome</keyword>
<sequence>MTGQEPGGEDLAIQNQKNDERKSLVTVGSFQSPSQDNNCNYPERLQDRHTPDRDHLDEHHNQQRRSPSYRQDRHESRDERRRTPSPNQSYIDEYRHERRGARSLRRFMDRNHSDAHASSPAGLGNVNGSPGNGGPLKYGLPRLNLNNHELPAYIQDEELTEYYISRGVSPSDANYHGYRKFLEKIFHDWNSARYALENLVLPARKSDQTTTRVGRLTQDLPLPADKKGTDTVLEKWRKVYATAYFGLTLKYETGDVAWAWKDKRNRGLHPKYVELIDGETDISIRSQLLDQYDSKERVRIKQHKLDLLIACARRAIKK</sequence>
<feature type="region of interest" description="Disordered" evidence="1">
    <location>
        <begin position="1"/>
        <end position="98"/>
    </location>
</feature>
<protein>
    <submittedName>
        <fullName evidence="2">Uncharacterized protein</fullName>
    </submittedName>
</protein>
<evidence type="ECO:0000256" key="1">
    <source>
        <dbReference type="SAM" id="MobiDB-lite"/>
    </source>
</evidence>
<feature type="compositionally biased region" description="Basic and acidic residues" evidence="1">
    <location>
        <begin position="44"/>
        <end position="61"/>
    </location>
</feature>
<dbReference type="AlphaFoldDB" id="A0A8H5XSN3"/>
<organism evidence="2 3">
    <name type="scientific">Fusarium globosum</name>
    <dbReference type="NCBI Taxonomy" id="78864"/>
    <lineage>
        <taxon>Eukaryota</taxon>
        <taxon>Fungi</taxon>
        <taxon>Dikarya</taxon>
        <taxon>Ascomycota</taxon>
        <taxon>Pezizomycotina</taxon>
        <taxon>Sordariomycetes</taxon>
        <taxon>Hypocreomycetidae</taxon>
        <taxon>Hypocreales</taxon>
        <taxon>Nectriaceae</taxon>
        <taxon>Fusarium</taxon>
        <taxon>Fusarium fujikuroi species complex</taxon>
    </lineage>
</organism>
<accession>A0A8H5XSN3</accession>
<proteinExistence type="predicted"/>
<reference evidence="2 3" key="1">
    <citation type="submission" date="2020-05" db="EMBL/GenBank/DDBJ databases">
        <title>Identification and distribution of gene clusters putatively required for synthesis of sphingolipid metabolism inhibitors in phylogenetically diverse species of the filamentous fungus Fusarium.</title>
        <authorList>
            <person name="Kim H.-S."/>
            <person name="Busman M."/>
            <person name="Brown D.W."/>
            <person name="Divon H."/>
            <person name="Uhlig S."/>
            <person name="Proctor R.H."/>
        </authorList>
    </citation>
    <scope>NUCLEOTIDE SEQUENCE [LARGE SCALE GENOMIC DNA]</scope>
    <source>
        <strain evidence="2 3">NRRL 26131</strain>
    </source>
</reference>
<evidence type="ECO:0000313" key="2">
    <source>
        <dbReference type="EMBL" id="KAF5698881.1"/>
    </source>
</evidence>
<feature type="compositionally biased region" description="Basic and acidic residues" evidence="1">
    <location>
        <begin position="70"/>
        <end position="82"/>
    </location>
</feature>
<evidence type="ECO:0000313" key="3">
    <source>
        <dbReference type="Proteomes" id="UP000532311"/>
    </source>
</evidence>
<gene>
    <name evidence="2" type="ORF">FGLOB1_11712</name>
</gene>